<dbReference type="NCBIfam" id="TIGR03925">
    <property type="entry name" value="T7SS_EccC_b"/>
    <property type="match status" value="1"/>
</dbReference>
<keyword evidence="1" id="KW-0677">Repeat</keyword>
<keyword evidence="2 4" id="KW-0547">Nucleotide-binding</keyword>
<keyword evidence="3 4" id="KW-0067">ATP-binding</keyword>
<dbReference type="InterPro" id="IPR003593">
    <property type="entry name" value="AAA+_ATPase"/>
</dbReference>
<feature type="domain" description="FtsK" evidence="5">
    <location>
        <begin position="460"/>
        <end position="652"/>
    </location>
</feature>
<dbReference type="InterPro" id="IPR023837">
    <property type="entry name" value="EccCb-like_Actinobacteria"/>
</dbReference>
<dbReference type="Proteomes" id="UP000465240">
    <property type="component" value="Unassembled WGS sequence"/>
</dbReference>
<dbReference type="InterPro" id="IPR050206">
    <property type="entry name" value="FtsK/SpoIIIE/SftA"/>
</dbReference>
<evidence type="ECO:0000256" key="2">
    <source>
        <dbReference type="ARBA" id="ARBA00022741"/>
    </source>
</evidence>
<feature type="domain" description="FtsK" evidence="5">
    <location>
        <begin position="752"/>
        <end position="940"/>
    </location>
</feature>
<comment type="caution">
    <text evidence="6">The sequence shown here is derived from an EMBL/GenBank/DDBJ whole genome shotgun (WGS) entry which is preliminary data.</text>
</comment>
<organism evidence="6 7">
    <name type="scientific">Mycobacterium paragordonae</name>
    <dbReference type="NCBI Taxonomy" id="1389713"/>
    <lineage>
        <taxon>Bacteria</taxon>
        <taxon>Bacillati</taxon>
        <taxon>Actinomycetota</taxon>
        <taxon>Actinomycetes</taxon>
        <taxon>Mycobacteriales</taxon>
        <taxon>Mycobacteriaceae</taxon>
        <taxon>Mycobacterium</taxon>
    </lineage>
</organism>
<feature type="binding site" evidence="4">
    <location>
        <begin position="769"/>
        <end position="776"/>
    </location>
    <ligand>
        <name>ATP</name>
        <dbReference type="ChEBI" id="CHEBI:30616"/>
    </ligand>
</feature>
<feature type="binding site" evidence="4">
    <location>
        <begin position="477"/>
        <end position="484"/>
    </location>
    <ligand>
        <name>ATP</name>
        <dbReference type="ChEBI" id="CHEBI:30616"/>
    </ligand>
</feature>
<evidence type="ECO:0000313" key="6">
    <source>
        <dbReference type="EMBL" id="GFG83227.1"/>
    </source>
</evidence>
<evidence type="ECO:0000256" key="3">
    <source>
        <dbReference type="ARBA" id="ARBA00022840"/>
    </source>
</evidence>
<feature type="domain" description="FtsK" evidence="5">
    <location>
        <begin position="89"/>
        <end position="292"/>
    </location>
</feature>
<dbReference type="EMBL" id="BLKX01000003">
    <property type="protein sequence ID" value="GFG83227.1"/>
    <property type="molecule type" value="Genomic_DNA"/>
</dbReference>
<evidence type="ECO:0000313" key="7">
    <source>
        <dbReference type="Proteomes" id="UP000465240"/>
    </source>
</evidence>
<dbReference type="PROSITE" id="PS50901">
    <property type="entry name" value="FTSK"/>
    <property type="match status" value="3"/>
</dbReference>
<dbReference type="SMART" id="SM00382">
    <property type="entry name" value="AAA"/>
    <property type="match status" value="3"/>
</dbReference>
<dbReference type="SUPFAM" id="SSF52540">
    <property type="entry name" value="P-loop containing nucleoside triphosphate hydrolases"/>
    <property type="match status" value="2"/>
</dbReference>
<dbReference type="PANTHER" id="PTHR22683:SF1">
    <property type="entry name" value="TYPE VII SECRETION SYSTEM PROTEIN ESSC"/>
    <property type="match status" value="1"/>
</dbReference>
<name>A0ABQ1CFW6_9MYCO</name>
<accession>A0ABQ1CFW6</accession>
<dbReference type="InterPro" id="IPR027417">
    <property type="entry name" value="P-loop_NTPase"/>
</dbReference>
<evidence type="ECO:0000259" key="5">
    <source>
        <dbReference type="PROSITE" id="PS50901"/>
    </source>
</evidence>
<dbReference type="InterPro" id="IPR002543">
    <property type="entry name" value="FtsK_dom"/>
</dbReference>
<protein>
    <recommendedName>
        <fullName evidence="5">FtsK domain-containing protein</fullName>
    </recommendedName>
</protein>
<sequence>MWHNGSVLAEEADQLSSEEAERIARSLAHWMPDSGQDASTDSAGSSLLRALGIHDPRQLNLEALWAQRRSQADPKWMMFPVGLRRNGELQHLVVRSKDTGGFGFHGLMPGTTGSGKSETFLSACYSLFLTHSPVVANVVFIDMKFQSAAQDLQGVPHVPAALSNLGDDKRHLAERMRMTLTGEMERRYALQTSVGARDVDVYEQVRRNRIAQGIDDLPPMPVLWIIVDEYLTLFRLHPRWQELIMEIGEKGRGANMFFVLGGQRLDMTPLQKIVDNIGYRIALRAESPSSSRDWIQSDAAARLPENEAGHALLKVGERDLVAFRCFYLSAPFVIPKPERQRSTIDVEFEKPRPLTATYQRVEGLDEMLASDTEDIPDEFIVDAATGQPKRVLDIVREALIAAHPEVPPPIWLEPLEVPEAVDELVLRWRGKPWFVDYGDRGDQPGLPLMVGMVDIPFDHRQEVHVLDVERDNVMVVATAGMGKTTTLMTLITSGCLLYRPERVTFYCIGDGAMFKLEDWPHVSGVVGRADAEGISRVIATLEGIYAARVAAFKQFKISVEEFRARKFFGASGPLDEADRFGDLFLVIDNFTAFQDEHSDIALRVVKMADVGRSYGIHVMVSQNDWIYGQSNALKTVANARVELKLSEWRNTEMEREAAERTASLDRPLFGCTKRPSSKMPGRELLVGVPEISDPVTGRRIDAAAAATVVQDVAGISKHFGLRRLPAKIELRSIVEAAPPGRIVPFAIGETALQPISLDLQSSPNFLAVGRKGCGKDELLVSLGRAVMARFAPSEVQITIIDPKASLTGRIDGPHVVKYAYEQTDIAETLTELSAMLNARLPEGGLSQAALRELAQRGFQGPRQLLIVNDAHAIAESGPYGGEPGLKPILAPMSRAAEIGFHVFAARHPGTWETISAMDKFVLAMRNSRAPMLFMDNDGETCKIVGRVRAQALPPGRGILLIEDQREGILVGLGNDHWIED</sequence>
<keyword evidence="7" id="KW-1185">Reference proteome</keyword>
<gene>
    <name evidence="6" type="ORF">MPRG_65030</name>
</gene>
<dbReference type="PANTHER" id="PTHR22683">
    <property type="entry name" value="SPORULATION PROTEIN RELATED"/>
    <property type="match status" value="1"/>
</dbReference>
<evidence type="ECO:0000256" key="1">
    <source>
        <dbReference type="ARBA" id="ARBA00022737"/>
    </source>
</evidence>
<reference evidence="6 7" key="1">
    <citation type="journal article" date="2019" name="Emerg. Microbes Infect.">
        <title>Comprehensive subspecies identification of 175 nontuberculous mycobacteria species based on 7547 genomic profiles.</title>
        <authorList>
            <person name="Matsumoto Y."/>
            <person name="Kinjo T."/>
            <person name="Motooka D."/>
            <person name="Nabeya D."/>
            <person name="Jung N."/>
            <person name="Uechi K."/>
            <person name="Horii T."/>
            <person name="Iida T."/>
            <person name="Fujita J."/>
            <person name="Nakamura S."/>
        </authorList>
    </citation>
    <scope>NUCLEOTIDE SEQUENCE [LARGE SCALE GENOMIC DNA]</scope>
    <source>
        <strain evidence="6 7">JCM 18565</strain>
    </source>
</reference>
<dbReference type="Pfam" id="PF01580">
    <property type="entry name" value="FtsK_SpoIIIE"/>
    <property type="match status" value="3"/>
</dbReference>
<feature type="binding site" evidence="4">
    <location>
        <begin position="110"/>
        <end position="117"/>
    </location>
    <ligand>
        <name>ATP</name>
        <dbReference type="ChEBI" id="CHEBI:30616"/>
    </ligand>
</feature>
<dbReference type="Gene3D" id="3.40.50.300">
    <property type="entry name" value="P-loop containing nucleotide triphosphate hydrolases"/>
    <property type="match status" value="3"/>
</dbReference>
<proteinExistence type="predicted"/>
<evidence type="ECO:0000256" key="4">
    <source>
        <dbReference type="PROSITE-ProRule" id="PRU00289"/>
    </source>
</evidence>